<gene>
    <name evidence="9" type="primary">cas1</name>
    <name evidence="10" type="ORF">SAMN05421543_11391</name>
</gene>
<dbReference type="Gene3D" id="1.20.120.920">
    <property type="entry name" value="CRISPR-associated endonuclease Cas1, C-terminal domain"/>
    <property type="match status" value="1"/>
</dbReference>
<keyword evidence="6 9" id="KW-0051">Antiviral defense</keyword>
<evidence type="ECO:0000313" key="11">
    <source>
        <dbReference type="Proteomes" id="UP000183508"/>
    </source>
</evidence>
<evidence type="ECO:0000256" key="1">
    <source>
        <dbReference type="ARBA" id="ARBA00022722"/>
    </source>
</evidence>
<keyword evidence="2 9" id="KW-0479">Metal-binding</keyword>
<comment type="function">
    <text evidence="9">CRISPR (clustered regularly interspaced short palindromic repeat), is an adaptive immune system that provides protection against mobile genetic elements (viruses, transposable elements and conjugative plasmids). CRISPR clusters contain spacers, sequences complementary to antecedent mobile elements, and target invading nucleic acids. CRISPR clusters are transcribed and processed into CRISPR RNA (crRNA). Acts as a dsDNA endonuclease. Involved in the integration of spacer DNA into the CRISPR cassette.</text>
</comment>
<dbReference type="RefSeq" id="WP_074953486.1">
    <property type="nucleotide sequence ID" value="NZ_FPBV01000013.1"/>
</dbReference>
<keyword evidence="1 9" id="KW-0540">Nuclease</keyword>
<dbReference type="InterPro" id="IPR042211">
    <property type="entry name" value="CRISPR-assoc_Cas1_N"/>
</dbReference>
<evidence type="ECO:0000313" key="10">
    <source>
        <dbReference type="EMBL" id="SFU92263.1"/>
    </source>
</evidence>
<feature type="binding site" evidence="9">
    <location>
        <position position="223"/>
    </location>
    <ligand>
        <name>Mn(2+)</name>
        <dbReference type="ChEBI" id="CHEBI:29035"/>
    </ligand>
</feature>
<keyword evidence="8 9" id="KW-0464">Manganese</keyword>
<keyword evidence="11" id="KW-1185">Reference proteome</keyword>
<feature type="binding site" evidence="9">
    <location>
        <position position="157"/>
    </location>
    <ligand>
        <name>Mn(2+)</name>
        <dbReference type="ChEBI" id="CHEBI:29035"/>
    </ligand>
</feature>
<comment type="subunit">
    <text evidence="9">Homodimer, forms a heterotetramer with a Cas2 homodimer.</text>
</comment>
<proteinExistence type="inferred from homology"/>
<dbReference type="Pfam" id="PF01867">
    <property type="entry name" value="Cas_Cas1"/>
    <property type="match status" value="1"/>
</dbReference>
<dbReference type="GO" id="GO:0016787">
    <property type="term" value="F:hydrolase activity"/>
    <property type="evidence" value="ECO:0007669"/>
    <property type="project" value="UniProtKB-KW"/>
</dbReference>
<comment type="cofactor">
    <cofactor evidence="9">
        <name>Mg(2+)</name>
        <dbReference type="ChEBI" id="CHEBI:18420"/>
    </cofactor>
    <cofactor evidence="9">
        <name>Mn(2+)</name>
        <dbReference type="ChEBI" id="CHEBI:29035"/>
    </cofactor>
</comment>
<dbReference type="GO" id="GO:0003677">
    <property type="term" value="F:DNA binding"/>
    <property type="evidence" value="ECO:0007669"/>
    <property type="project" value="UniProtKB-KW"/>
</dbReference>
<evidence type="ECO:0000256" key="9">
    <source>
        <dbReference type="HAMAP-Rule" id="MF_01470"/>
    </source>
</evidence>
<keyword evidence="4 9" id="KW-0378">Hydrolase</keyword>
<evidence type="ECO:0000256" key="8">
    <source>
        <dbReference type="ARBA" id="ARBA00023211"/>
    </source>
</evidence>
<evidence type="ECO:0000256" key="7">
    <source>
        <dbReference type="ARBA" id="ARBA00023125"/>
    </source>
</evidence>
<dbReference type="GO" id="GO:0043571">
    <property type="term" value="P:maintenance of CRISPR repeat elements"/>
    <property type="evidence" value="ECO:0007669"/>
    <property type="project" value="UniProtKB-UniRule"/>
</dbReference>
<comment type="similarity">
    <text evidence="9">Belongs to the CRISPR-associated endonuclease Cas1 family.</text>
</comment>
<dbReference type="PANTHER" id="PTHR43219">
    <property type="entry name" value="CRISPR-ASSOCIATED ENDONUCLEASE CAS1"/>
    <property type="match status" value="1"/>
</dbReference>
<feature type="binding site" evidence="9">
    <location>
        <position position="238"/>
    </location>
    <ligand>
        <name>Mn(2+)</name>
        <dbReference type="ChEBI" id="CHEBI:29035"/>
    </ligand>
</feature>
<dbReference type="OrthoDB" id="9803119at2"/>
<dbReference type="InterPro" id="IPR042206">
    <property type="entry name" value="CRISPR-assoc_Cas1_C"/>
</dbReference>
<dbReference type="Proteomes" id="UP000183508">
    <property type="component" value="Unassembled WGS sequence"/>
</dbReference>
<dbReference type="AlphaFoldDB" id="A0A1I7K475"/>
<dbReference type="InterPro" id="IPR002729">
    <property type="entry name" value="CRISPR-assoc_Cas1"/>
</dbReference>
<dbReference type="PANTHER" id="PTHR43219:SF1">
    <property type="entry name" value="CRISPR-ASSOCIATED ENDONUCLEASE CAS1"/>
    <property type="match status" value="1"/>
</dbReference>
<dbReference type="GO" id="GO:0051607">
    <property type="term" value="P:defense response to virus"/>
    <property type="evidence" value="ECO:0007669"/>
    <property type="project" value="UniProtKB-UniRule"/>
</dbReference>
<evidence type="ECO:0000256" key="2">
    <source>
        <dbReference type="ARBA" id="ARBA00022723"/>
    </source>
</evidence>
<evidence type="ECO:0000256" key="4">
    <source>
        <dbReference type="ARBA" id="ARBA00022801"/>
    </source>
</evidence>
<evidence type="ECO:0000256" key="6">
    <source>
        <dbReference type="ARBA" id="ARBA00023118"/>
    </source>
</evidence>
<accession>A0A1I7K475</accession>
<keyword evidence="3 9" id="KW-0255">Endonuclease</keyword>
<reference evidence="11" key="1">
    <citation type="submission" date="2016-10" db="EMBL/GenBank/DDBJ databases">
        <authorList>
            <person name="Varghese N."/>
        </authorList>
    </citation>
    <scope>NUCLEOTIDE SEQUENCE [LARGE SCALE GENOMIC DNA]</scope>
    <source>
        <strain evidence="11">DSM 17980</strain>
    </source>
</reference>
<dbReference type="NCBIfam" id="TIGR00287">
    <property type="entry name" value="cas1"/>
    <property type="match status" value="1"/>
</dbReference>
<dbReference type="NCBIfam" id="TIGR03641">
    <property type="entry name" value="cas1_HMARI"/>
    <property type="match status" value="1"/>
</dbReference>
<sequence length="331" mass="39291">MSRSVYLFSDGCLRRKDNTLVFEGAEGNRYLPVQNIHEIYLFGNVELTKSLLEFCAQKEILLHIFNSEYDYYMGTFYPREHLNAGYVTVKQAEHYLDPHRRMQLARRFVEGAAKNMLAVLRYYHNRGKDVADRMALMENLLERVEDVLEIPELMALEGNIREHYYHAFDAILENQDFVFERRTRRPPRNELNTLISFGNAILYSTVLREAYKTHLDPRIGYLHTTNFHRFSLNLDVAEIFKPLLVDRVIFTVIGKRMITKRDFEAKLQGLALKESGRKTWITEWTKRLDTTIRHRSVGREVSYRTLIRMELYKVEKHVVEGIPYRPFVTQW</sequence>
<dbReference type="EC" id="3.1.-.-" evidence="9"/>
<dbReference type="Gene3D" id="3.100.10.20">
    <property type="entry name" value="CRISPR-associated endonuclease Cas1, N-terminal domain"/>
    <property type="match status" value="1"/>
</dbReference>
<protein>
    <recommendedName>
        <fullName evidence="9">CRISPR-associated endonuclease Cas1</fullName>
        <ecNumber evidence="9">3.1.-.-</ecNumber>
    </recommendedName>
</protein>
<dbReference type="EMBL" id="FPBV01000013">
    <property type="protein sequence ID" value="SFU92263.1"/>
    <property type="molecule type" value="Genomic_DNA"/>
</dbReference>
<dbReference type="GO" id="GO:0046872">
    <property type="term" value="F:metal ion binding"/>
    <property type="evidence" value="ECO:0007669"/>
    <property type="project" value="UniProtKB-UniRule"/>
</dbReference>
<dbReference type="HAMAP" id="MF_01470">
    <property type="entry name" value="Cas1"/>
    <property type="match status" value="1"/>
</dbReference>
<dbReference type="STRING" id="392015.SAMN05421543_11391"/>
<organism evidence="10 11">
    <name type="scientific">Alicyclobacillus macrosporangiidus</name>
    <dbReference type="NCBI Taxonomy" id="392015"/>
    <lineage>
        <taxon>Bacteria</taxon>
        <taxon>Bacillati</taxon>
        <taxon>Bacillota</taxon>
        <taxon>Bacilli</taxon>
        <taxon>Bacillales</taxon>
        <taxon>Alicyclobacillaceae</taxon>
        <taxon>Alicyclobacillus</taxon>
    </lineage>
</organism>
<keyword evidence="7 9" id="KW-0238">DNA-binding</keyword>
<keyword evidence="5 9" id="KW-0460">Magnesium</keyword>
<dbReference type="GO" id="GO:0004520">
    <property type="term" value="F:DNA endonuclease activity"/>
    <property type="evidence" value="ECO:0007669"/>
    <property type="project" value="InterPro"/>
</dbReference>
<dbReference type="InterPro" id="IPR019858">
    <property type="entry name" value="CRISPR-assoc_Cas1_HMARI/TNEAP"/>
</dbReference>
<dbReference type="CDD" id="cd09722">
    <property type="entry name" value="Cas1_I-B"/>
    <property type="match status" value="1"/>
</dbReference>
<name>A0A1I7K475_9BACL</name>
<evidence type="ECO:0000256" key="5">
    <source>
        <dbReference type="ARBA" id="ARBA00022842"/>
    </source>
</evidence>
<evidence type="ECO:0000256" key="3">
    <source>
        <dbReference type="ARBA" id="ARBA00022759"/>
    </source>
</evidence>